<keyword evidence="4" id="KW-1003">Cell membrane</keyword>
<evidence type="ECO:0000256" key="1">
    <source>
        <dbReference type="ARBA" id="ARBA00005417"/>
    </source>
</evidence>
<feature type="compositionally biased region" description="Polar residues" evidence="7">
    <location>
        <begin position="323"/>
        <end position="339"/>
    </location>
</feature>
<feature type="region of interest" description="Disordered" evidence="7">
    <location>
        <begin position="319"/>
        <end position="339"/>
    </location>
</feature>
<dbReference type="InterPro" id="IPR027417">
    <property type="entry name" value="P-loop_NTPase"/>
</dbReference>
<keyword evidence="4" id="KW-0472">Membrane</keyword>
<dbReference type="SMART" id="SM00382">
    <property type="entry name" value="AAA"/>
    <property type="match status" value="1"/>
</dbReference>
<evidence type="ECO:0000259" key="8">
    <source>
        <dbReference type="PROSITE" id="PS50893"/>
    </source>
</evidence>
<evidence type="ECO:0000256" key="2">
    <source>
        <dbReference type="ARBA" id="ARBA00022448"/>
    </source>
</evidence>
<evidence type="ECO:0000256" key="5">
    <source>
        <dbReference type="ARBA" id="ARBA00022741"/>
    </source>
</evidence>
<dbReference type="CDD" id="cd03230">
    <property type="entry name" value="ABC_DR_subfamily_A"/>
    <property type="match status" value="1"/>
</dbReference>
<dbReference type="PANTHER" id="PTHR42711">
    <property type="entry name" value="ABC TRANSPORTER ATP-BINDING PROTEIN"/>
    <property type="match status" value="1"/>
</dbReference>
<dbReference type="PROSITE" id="PS50893">
    <property type="entry name" value="ABC_TRANSPORTER_2"/>
    <property type="match status" value="1"/>
</dbReference>
<organism evidence="9 10">
    <name type="scientific">Ottowia cancrivicina</name>
    <dbReference type="NCBI Taxonomy" id="3040346"/>
    <lineage>
        <taxon>Bacteria</taxon>
        <taxon>Pseudomonadati</taxon>
        <taxon>Pseudomonadota</taxon>
        <taxon>Betaproteobacteria</taxon>
        <taxon>Burkholderiales</taxon>
        <taxon>Comamonadaceae</taxon>
        <taxon>Ottowia</taxon>
    </lineage>
</organism>
<proteinExistence type="inferred from homology"/>
<protein>
    <submittedName>
        <fullName evidence="9">ABC transporter ATP-binding protein</fullName>
    </submittedName>
</protein>
<gene>
    <name evidence="9" type="ORF">QB898_07720</name>
</gene>
<dbReference type="InterPro" id="IPR017871">
    <property type="entry name" value="ABC_transporter-like_CS"/>
</dbReference>
<feature type="domain" description="ABC transporter" evidence="8">
    <location>
        <begin position="16"/>
        <end position="243"/>
    </location>
</feature>
<keyword evidence="5" id="KW-0547">Nucleotide-binding</keyword>
<evidence type="ECO:0000313" key="10">
    <source>
        <dbReference type="Proteomes" id="UP001237156"/>
    </source>
</evidence>
<dbReference type="RefSeq" id="WP_279524465.1">
    <property type="nucleotide sequence ID" value="NZ_JARVII010000013.1"/>
</dbReference>
<keyword evidence="10" id="KW-1185">Reference proteome</keyword>
<accession>A0AAW6RM03</accession>
<sequence length="339" mass="36216">MSDETSSSPGGGDAVIRLRGVTKRFDRFTAVDGVSLDIRRGEVFGLIGHNGAGKSTLFKMMLGLLAPTSGRIEVGGQPVHGSAAREVRRGIGYLPENVALWDNLSGLETLRFFARLKRVDAAGCPALLERVGLGAAGKKPVRAYSKGMRQRLGFAQALLGQPRVLFLDEPTTGLDPHAIHFFWDTLAELRDQGLTIVLTSHILAELQNRVDRVAVMASGKVQALGTLDELRAIFDLPLTVQASLAAGVDAGQAQGFMAAWPPDLAGFAHAFDGQTLTLRAPREKKMALLRHLLAAPQVADVQVHAPSLEDMFFSEGGAGVAASAQNRPQSRPQTQQEAA</sequence>
<name>A0AAW6RM03_9BURK</name>
<evidence type="ECO:0000256" key="6">
    <source>
        <dbReference type="ARBA" id="ARBA00022840"/>
    </source>
</evidence>
<dbReference type="SUPFAM" id="SSF52540">
    <property type="entry name" value="P-loop containing nucleoside triphosphate hydrolases"/>
    <property type="match status" value="1"/>
</dbReference>
<dbReference type="GO" id="GO:0005524">
    <property type="term" value="F:ATP binding"/>
    <property type="evidence" value="ECO:0007669"/>
    <property type="project" value="UniProtKB-KW"/>
</dbReference>
<dbReference type="Gene3D" id="3.40.50.300">
    <property type="entry name" value="P-loop containing nucleotide triphosphate hydrolases"/>
    <property type="match status" value="1"/>
</dbReference>
<dbReference type="InterPro" id="IPR003439">
    <property type="entry name" value="ABC_transporter-like_ATP-bd"/>
</dbReference>
<keyword evidence="2" id="KW-0813">Transport</keyword>
<dbReference type="EMBL" id="JARVII010000013">
    <property type="protein sequence ID" value="MDG9699596.1"/>
    <property type="molecule type" value="Genomic_DNA"/>
</dbReference>
<dbReference type="Pfam" id="PF00005">
    <property type="entry name" value="ABC_tran"/>
    <property type="match status" value="1"/>
</dbReference>
<comment type="similarity">
    <text evidence="1">Belongs to the ABC transporter superfamily.</text>
</comment>
<dbReference type="PROSITE" id="PS00211">
    <property type="entry name" value="ABC_TRANSPORTER_1"/>
    <property type="match status" value="1"/>
</dbReference>
<keyword evidence="6 9" id="KW-0067">ATP-binding</keyword>
<dbReference type="InterPro" id="IPR003593">
    <property type="entry name" value="AAA+_ATPase"/>
</dbReference>
<evidence type="ECO:0000313" key="9">
    <source>
        <dbReference type="EMBL" id="MDG9699596.1"/>
    </source>
</evidence>
<keyword evidence="3" id="KW-0536">Nodulation</keyword>
<dbReference type="AlphaFoldDB" id="A0AAW6RM03"/>
<dbReference type="Proteomes" id="UP001237156">
    <property type="component" value="Unassembled WGS sequence"/>
</dbReference>
<evidence type="ECO:0000256" key="4">
    <source>
        <dbReference type="ARBA" id="ARBA00022475"/>
    </source>
</evidence>
<dbReference type="PANTHER" id="PTHR42711:SF5">
    <property type="entry name" value="ABC TRANSPORTER ATP-BINDING PROTEIN NATA"/>
    <property type="match status" value="1"/>
</dbReference>
<comment type="caution">
    <text evidence="9">The sequence shown here is derived from an EMBL/GenBank/DDBJ whole genome shotgun (WGS) entry which is preliminary data.</text>
</comment>
<dbReference type="InterPro" id="IPR050763">
    <property type="entry name" value="ABC_transporter_ATP-binding"/>
</dbReference>
<evidence type="ECO:0000256" key="3">
    <source>
        <dbReference type="ARBA" id="ARBA00022458"/>
    </source>
</evidence>
<dbReference type="GO" id="GO:0016887">
    <property type="term" value="F:ATP hydrolysis activity"/>
    <property type="evidence" value="ECO:0007669"/>
    <property type="project" value="InterPro"/>
</dbReference>
<evidence type="ECO:0000256" key="7">
    <source>
        <dbReference type="SAM" id="MobiDB-lite"/>
    </source>
</evidence>
<reference evidence="9 10" key="1">
    <citation type="submission" date="2023-04" db="EMBL/GenBank/DDBJ databases">
        <title>Ottowia paracancer sp. nov., isolated from human stomach.</title>
        <authorList>
            <person name="Song Y."/>
        </authorList>
    </citation>
    <scope>NUCLEOTIDE SEQUENCE [LARGE SCALE GENOMIC DNA]</scope>
    <source>
        <strain evidence="9 10">10c7w1</strain>
    </source>
</reference>